<dbReference type="SUPFAM" id="SSF55961">
    <property type="entry name" value="Bet v1-like"/>
    <property type="match status" value="1"/>
</dbReference>
<comment type="caution">
    <text evidence="3">The sequence shown here is derived from an EMBL/GenBank/DDBJ whole genome shotgun (WGS) entry which is preliminary data.</text>
</comment>
<dbReference type="InterPro" id="IPR013538">
    <property type="entry name" value="ASHA1/2-like_C"/>
</dbReference>
<evidence type="ECO:0000313" key="4">
    <source>
        <dbReference type="Proteomes" id="UP000054717"/>
    </source>
</evidence>
<accession>A0A158FXQ7</accession>
<gene>
    <name evidence="3" type="ORF">AWB66_01364</name>
</gene>
<dbReference type="RefSeq" id="WP_087629523.1">
    <property type="nucleotide sequence ID" value="NZ_FCNZ02000004.1"/>
</dbReference>
<comment type="similarity">
    <text evidence="1">Belongs to the AHA1 family.</text>
</comment>
<name>A0A158FXQ7_9BURK</name>
<dbReference type="EMBL" id="FCNZ02000004">
    <property type="protein sequence ID" value="SAL24443.1"/>
    <property type="molecule type" value="Genomic_DNA"/>
</dbReference>
<proteinExistence type="inferred from homology"/>
<evidence type="ECO:0000256" key="1">
    <source>
        <dbReference type="ARBA" id="ARBA00006817"/>
    </source>
</evidence>
<sequence>MTDAGSTQFVYVTFIRTTPERLWSALTSTEFTKQYWFGMHQETDWKAGSPWRLMFPDGRVADSGEVVESDPPRRLVLKWRNEFREELKEEGYSHCRFEIEPVERATKLTVTHSIARKESKFIGAVSGGWPRILSNLKSLLETGELVFSPTPST</sequence>
<organism evidence="3 4">
    <name type="scientific">Caballeronia telluris</name>
    <dbReference type="NCBI Taxonomy" id="326475"/>
    <lineage>
        <taxon>Bacteria</taxon>
        <taxon>Pseudomonadati</taxon>
        <taxon>Pseudomonadota</taxon>
        <taxon>Betaproteobacteria</taxon>
        <taxon>Burkholderiales</taxon>
        <taxon>Burkholderiaceae</taxon>
        <taxon>Caballeronia</taxon>
    </lineage>
</organism>
<evidence type="ECO:0000313" key="3">
    <source>
        <dbReference type="EMBL" id="SAL24443.1"/>
    </source>
</evidence>
<keyword evidence="4" id="KW-1185">Reference proteome</keyword>
<protein>
    <recommendedName>
        <fullName evidence="2">Activator of Hsp90 ATPase homologue 1/2-like C-terminal domain-containing protein</fullName>
    </recommendedName>
</protein>
<dbReference type="AlphaFoldDB" id="A0A158FXQ7"/>
<dbReference type="InterPro" id="IPR023393">
    <property type="entry name" value="START-like_dom_sf"/>
</dbReference>
<dbReference type="Proteomes" id="UP000054717">
    <property type="component" value="Unassembled WGS sequence"/>
</dbReference>
<dbReference type="Pfam" id="PF08327">
    <property type="entry name" value="AHSA1"/>
    <property type="match status" value="1"/>
</dbReference>
<dbReference type="CDD" id="cd08893">
    <property type="entry name" value="SRPBCC_CalC_Aha1-like_GntR-HTH"/>
    <property type="match status" value="1"/>
</dbReference>
<feature type="domain" description="Activator of Hsp90 ATPase homologue 1/2-like C-terminal" evidence="2">
    <location>
        <begin position="17"/>
        <end position="141"/>
    </location>
</feature>
<evidence type="ECO:0000259" key="2">
    <source>
        <dbReference type="Pfam" id="PF08327"/>
    </source>
</evidence>
<reference evidence="3" key="1">
    <citation type="submission" date="2016-01" db="EMBL/GenBank/DDBJ databases">
        <authorList>
            <person name="Peeters Charlotte."/>
        </authorList>
    </citation>
    <scope>NUCLEOTIDE SEQUENCE</scope>
    <source>
        <strain evidence="3">LMG 22936</strain>
    </source>
</reference>
<dbReference type="Gene3D" id="3.30.530.20">
    <property type="match status" value="1"/>
</dbReference>
<dbReference type="STRING" id="326475.AWB66_01364"/>